<proteinExistence type="predicted"/>
<evidence type="ECO:0000313" key="2">
    <source>
        <dbReference type="EMBL" id="OIK24722.1"/>
    </source>
</evidence>
<dbReference type="Proteomes" id="UP000034838">
    <property type="component" value="Unassembled WGS sequence"/>
</dbReference>
<dbReference type="EMBL" id="LBDA02000058">
    <property type="protein sequence ID" value="OIK24722.1"/>
    <property type="molecule type" value="Genomic_DNA"/>
</dbReference>
<feature type="compositionally biased region" description="Low complexity" evidence="1">
    <location>
        <begin position="1"/>
        <end position="25"/>
    </location>
</feature>
<name>A0A1J4PVI5_9ACTN</name>
<organism evidence="2 3">
    <name type="scientific">Streptomyces malaysiense</name>
    <dbReference type="NCBI Taxonomy" id="1428626"/>
    <lineage>
        <taxon>Bacteria</taxon>
        <taxon>Bacillati</taxon>
        <taxon>Actinomycetota</taxon>
        <taxon>Actinomycetes</taxon>
        <taxon>Kitasatosporales</taxon>
        <taxon>Streptomycetaceae</taxon>
        <taxon>Streptomyces</taxon>
    </lineage>
</organism>
<keyword evidence="3" id="KW-1185">Reference proteome</keyword>
<accession>A0A1J4PVI5</accession>
<comment type="caution">
    <text evidence="2">The sequence shown here is derived from an EMBL/GenBank/DDBJ whole genome shotgun (WGS) entry which is preliminary data.</text>
</comment>
<evidence type="ECO:0000256" key="1">
    <source>
        <dbReference type="SAM" id="MobiDB-lite"/>
    </source>
</evidence>
<gene>
    <name evidence="2" type="ORF">VT52_025405</name>
</gene>
<sequence length="123" mass="13142">MSVLDSSLGAGPSPTAGPTGPSCPSRVARKLPGADGEASLVRAYRTSNKQITLCRTDDDRLYYYGEFTGRPSTGLAMEAEKTDDGYVARNGPYRYTIHDGEVVITRDGSTIGREKLVPDPSPS</sequence>
<reference evidence="2" key="1">
    <citation type="submission" date="2016-10" db="EMBL/GenBank/DDBJ databases">
        <title>Genome sequence of Streptomyces malaysiense MUSC 136.</title>
        <authorList>
            <person name="Lee L.-H."/>
            <person name="Ser H.-L."/>
        </authorList>
    </citation>
    <scope>NUCLEOTIDE SEQUENCE [LARGE SCALE GENOMIC DNA]</scope>
    <source>
        <strain evidence="2">MUSC 136</strain>
    </source>
</reference>
<evidence type="ECO:0000313" key="3">
    <source>
        <dbReference type="Proteomes" id="UP000034838"/>
    </source>
</evidence>
<feature type="region of interest" description="Disordered" evidence="1">
    <location>
        <begin position="1"/>
        <end position="30"/>
    </location>
</feature>
<protein>
    <submittedName>
        <fullName evidence="2">Uncharacterized protein</fullName>
    </submittedName>
</protein>
<dbReference type="AlphaFoldDB" id="A0A1J4PVI5"/>
<dbReference type="RefSeq" id="WP_053055530.1">
    <property type="nucleotide sequence ID" value="NZ_LBDA02000058.1"/>
</dbReference>